<feature type="region of interest" description="Disordered" evidence="1">
    <location>
        <begin position="88"/>
        <end position="120"/>
    </location>
</feature>
<keyword evidence="3" id="KW-1185">Reference proteome</keyword>
<comment type="caution">
    <text evidence="2">The sequence shown here is derived from an EMBL/GenBank/DDBJ whole genome shotgun (WGS) entry which is preliminary data.</text>
</comment>
<evidence type="ECO:0000313" key="3">
    <source>
        <dbReference type="Proteomes" id="UP001141327"/>
    </source>
</evidence>
<accession>A0ABQ8U5M3</accession>
<dbReference type="EMBL" id="JAPMOS010000142">
    <property type="protein sequence ID" value="KAJ4454648.1"/>
    <property type="molecule type" value="Genomic_DNA"/>
</dbReference>
<organism evidence="2 3">
    <name type="scientific">Paratrimastix pyriformis</name>
    <dbReference type="NCBI Taxonomy" id="342808"/>
    <lineage>
        <taxon>Eukaryota</taxon>
        <taxon>Metamonada</taxon>
        <taxon>Preaxostyla</taxon>
        <taxon>Paratrimastigidae</taxon>
        <taxon>Paratrimastix</taxon>
    </lineage>
</organism>
<protein>
    <submittedName>
        <fullName evidence="2">Uncharacterized protein</fullName>
    </submittedName>
</protein>
<proteinExistence type="predicted"/>
<dbReference type="Proteomes" id="UP001141327">
    <property type="component" value="Unassembled WGS sequence"/>
</dbReference>
<evidence type="ECO:0000256" key="1">
    <source>
        <dbReference type="SAM" id="MobiDB-lite"/>
    </source>
</evidence>
<sequence length="334" mass="37620">MVSEIVVKDIRSQSDPRKRKMATNKLTCPETQLHSPAGAYRQYFLWRTILHEQCGTSRFRHLLILLHHSIKRDPMVARLTTSFRAASCNPVPPSKKPRPAGHRRCASCAPKSSARDDGAHHSTLLSKGVEDLTCTPIAQPGLGVPWDQESLGFPYARSIPVIFYHASSRFVCFVCRVAWGAQESLDFPFARFIYHAPSRCVAWGAQESLGGNTKRTLIPGCFPHGLNSEESPNDRPGEPCPFRMKDGEPCPFRMKEGSAPTARLEEAPKPQPQTPRPHTRLWPWTVDWSVDSPRGVVLAVFSNLNFEFDGALLLWVGYARLRPISFRIRIFEFC</sequence>
<evidence type="ECO:0000313" key="2">
    <source>
        <dbReference type="EMBL" id="KAJ4454648.1"/>
    </source>
</evidence>
<gene>
    <name evidence="2" type="ORF">PAPYR_10592</name>
</gene>
<reference evidence="2" key="1">
    <citation type="journal article" date="2022" name="bioRxiv">
        <title>Genomics of Preaxostyla Flagellates Illuminates Evolutionary Transitions and the Path Towards Mitochondrial Loss.</title>
        <authorList>
            <person name="Novak L.V.F."/>
            <person name="Treitli S.C."/>
            <person name="Pyrih J."/>
            <person name="Halakuc P."/>
            <person name="Pipaliya S.V."/>
            <person name="Vacek V."/>
            <person name="Brzon O."/>
            <person name="Soukal P."/>
            <person name="Eme L."/>
            <person name="Dacks J.B."/>
            <person name="Karnkowska A."/>
            <person name="Elias M."/>
            <person name="Hampl V."/>
        </authorList>
    </citation>
    <scope>NUCLEOTIDE SEQUENCE</scope>
    <source>
        <strain evidence="2">RCP-MX</strain>
    </source>
</reference>
<feature type="compositionally biased region" description="Basic residues" evidence="1">
    <location>
        <begin position="95"/>
        <end position="105"/>
    </location>
</feature>
<name>A0ABQ8U5M3_9EUKA</name>